<dbReference type="InterPro" id="IPR014729">
    <property type="entry name" value="Rossmann-like_a/b/a_fold"/>
</dbReference>
<dbReference type="NCBIfam" id="NF000845">
    <property type="entry name" value="PRK00071.2-4"/>
    <property type="match status" value="1"/>
</dbReference>
<dbReference type="RefSeq" id="WP_130992030.1">
    <property type="nucleotide sequence ID" value="NZ_SISK01000013.1"/>
</dbReference>
<keyword evidence="8 11" id="KW-0067">ATP-binding</keyword>
<comment type="function">
    <text evidence="1 11">Catalyzes the reversible adenylation of nicotinate mononucleotide (NaMN) to nicotinic acid adenine dinucleotide (NaAD).</text>
</comment>
<evidence type="ECO:0000256" key="1">
    <source>
        <dbReference type="ARBA" id="ARBA00002324"/>
    </source>
</evidence>
<dbReference type="EMBL" id="SISK01000013">
    <property type="protein sequence ID" value="TBN37531.1"/>
    <property type="molecule type" value="Genomic_DNA"/>
</dbReference>
<dbReference type="OrthoDB" id="5295945at2"/>
<dbReference type="InterPro" id="IPR004821">
    <property type="entry name" value="Cyt_trans-like"/>
</dbReference>
<comment type="pathway">
    <text evidence="2 11">Cofactor biosynthesis; NAD(+) biosynthesis; deamido-NAD(+) from nicotinate D-ribonucleotide: step 1/1.</text>
</comment>
<comment type="caution">
    <text evidence="13">The sequence shown here is derived from an EMBL/GenBank/DDBJ whole genome shotgun (WGS) entry which is preliminary data.</text>
</comment>
<dbReference type="PANTHER" id="PTHR39321:SF3">
    <property type="entry name" value="PHOSPHOPANTETHEINE ADENYLYLTRANSFERASE"/>
    <property type="match status" value="1"/>
</dbReference>
<dbReference type="Pfam" id="PF01467">
    <property type="entry name" value="CTP_transf_like"/>
    <property type="match status" value="1"/>
</dbReference>
<evidence type="ECO:0000256" key="3">
    <source>
        <dbReference type="ARBA" id="ARBA00009014"/>
    </source>
</evidence>
<dbReference type="PANTHER" id="PTHR39321">
    <property type="entry name" value="NICOTINATE-NUCLEOTIDE ADENYLYLTRANSFERASE-RELATED"/>
    <property type="match status" value="1"/>
</dbReference>
<evidence type="ECO:0000256" key="2">
    <source>
        <dbReference type="ARBA" id="ARBA00005019"/>
    </source>
</evidence>
<evidence type="ECO:0000256" key="5">
    <source>
        <dbReference type="ARBA" id="ARBA00022679"/>
    </source>
</evidence>
<keyword evidence="7 11" id="KW-0547">Nucleotide-binding</keyword>
<dbReference type="UniPathway" id="UPA00253">
    <property type="reaction ID" value="UER00332"/>
</dbReference>
<dbReference type="GO" id="GO:0005524">
    <property type="term" value="F:ATP binding"/>
    <property type="evidence" value="ECO:0007669"/>
    <property type="project" value="UniProtKB-KW"/>
</dbReference>
<evidence type="ECO:0000313" key="14">
    <source>
        <dbReference type="Proteomes" id="UP000293520"/>
    </source>
</evidence>
<evidence type="ECO:0000313" key="13">
    <source>
        <dbReference type="EMBL" id="TBN37531.1"/>
    </source>
</evidence>
<dbReference type="SUPFAM" id="SSF52374">
    <property type="entry name" value="Nucleotidylyl transferase"/>
    <property type="match status" value="1"/>
</dbReference>
<accession>A0A4Q9FWI6</accession>
<evidence type="ECO:0000256" key="11">
    <source>
        <dbReference type="HAMAP-Rule" id="MF_00244"/>
    </source>
</evidence>
<dbReference type="InterPro" id="IPR005248">
    <property type="entry name" value="NadD/NMNAT"/>
</dbReference>
<protein>
    <recommendedName>
        <fullName evidence="11">Probable nicotinate-nucleotide adenylyltransferase</fullName>
        <ecNumber evidence="11">2.7.7.18</ecNumber>
    </recommendedName>
    <alternativeName>
        <fullName evidence="11">Deamido-NAD(+) diphosphorylase</fullName>
    </alternativeName>
    <alternativeName>
        <fullName evidence="11">Deamido-NAD(+) pyrophosphorylase</fullName>
    </alternativeName>
    <alternativeName>
        <fullName evidence="11">Nicotinate mononucleotide adenylyltransferase</fullName>
        <shortName evidence="11">NaMN adenylyltransferase</shortName>
    </alternativeName>
</protein>
<reference evidence="13 14" key="1">
    <citation type="submission" date="2019-02" db="EMBL/GenBank/DDBJ databases">
        <title>Paracoccus subflavus sp. nov., isolated from marine sediment of the Pacific Ocean.</title>
        <authorList>
            <person name="Zhang G."/>
        </authorList>
    </citation>
    <scope>NUCLEOTIDE SEQUENCE [LARGE SCALE GENOMIC DNA]</scope>
    <source>
        <strain evidence="13 14">GY0581</strain>
    </source>
</reference>
<keyword evidence="9 11" id="KW-0520">NAD</keyword>
<keyword evidence="6 11" id="KW-0548">Nucleotidyltransferase</keyword>
<dbReference type="AlphaFoldDB" id="A0A4Q9FWI6"/>
<keyword evidence="4 11" id="KW-0662">Pyridine nucleotide biosynthesis</keyword>
<evidence type="ECO:0000256" key="6">
    <source>
        <dbReference type="ARBA" id="ARBA00022695"/>
    </source>
</evidence>
<keyword evidence="14" id="KW-1185">Reference proteome</keyword>
<dbReference type="Gene3D" id="3.40.50.620">
    <property type="entry name" value="HUPs"/>
    <property type="match status" value="1"/>
</dbReference>
<dbReference type="CDD" id="cd02165">
    <property type="entry name" value="NMNAT"/>
    <property type="match status" value="1"/>
</dbReference>
<evidence type="ECO:0000256" key="4">
    <source>
        <dbReference type="ARBA" id="ARBA00022642"/>
    </source>
</evidence>
<keyword evidence="5 11" id="KW-0808">Transferase</keyword>
<dbReference type="GO" id="GO:0009435">
    <property type="term" value="P:NAD+ biosynthetic process"/>
    <property type="evidence" value="ECO:0007669"/>
    <property type="project" value="UniProtKB-UniRule"/>
</dbReference>
<dbReference type="EC" id="2.7.7.18" evidence="11"/>
<sequence length="199" mass="21947">MRAGLPVARPGMRIGLLGGSFDPAHQGHVNITEAAMRVFHLDRVWWLVSPGNPLKEHGPAPVAERVAHARRMLTDPRVVVTGIEQDLGTRMTADTVAALKRIYPGVRFVWLMGSDNLVQFHRWDRWQDIAAMVPIGVLARPGSRTAARRSPAAQVMARARLSLAQAETLALRAPPAWVLVNLRMSRQSSTVLRHATGPR</sequence>
<evidence type="ECO:0000256" key="8">
    <source>
        <dbReference type="ARBA" id="ARBA00022840"/>
    </source>
</evidence>
<comment type="catalytic activity">
    <reaction evidence="10 11">
        <text>nicotinate beta-D-ribonucleotide + ATP + H(+) = deamido-NAD(+) + diphosphate</text>
        <dbReference type="Rhea" id="RHEA:22860"/>
        <dbReference type="ChEBI" id="CHEBI:15378"/>
        <dbReference type="ChEBI" id="CHEBI:30616"/>
        <dbReference type="ChEBI" id="CHEBI:33019"/>
        <dbReference type="ChEBI" id="CHEBI:57502"/>
        <dbReference type="ChEBI" id="CHEBI:58437"/>
        <dbReference type="EC" id="2.7.7.18"/>
    </reaction>
</comment>
<evidence type="ECO:0000259" key="12">
    <source>
        <dbReference type="Pfam" id="PF01467"/>
    </source>
</evidence>
<evidence type="ECO:0000256" key="10">
    <source>
        <dbReference type="ARBA" id="ARBA00048721"/>
    </source>
</evidence>
<feature type="domain" description="Cytidyltransferase-like" evidence="12">
    <location>
        <begin position="16"/>
        <end position="193"/>
    </location>
</feature>
<dbReference type="HAMAP" id="MF_00244">
    <property type="entry name" value="NaMN_adenylyltr"/>
    <property type="match status" value="1"/>
</dbReference>
<dbReference type="NCBIfam" id="NF000843">
    <property type="entry name" value="PRK00071.2-2"/>
    <property type="match status" value="1"/>
</dbReference>
<comment type="similarity">
    <text evidence="3 11">Belongs to the NadD family.</text>
</comment>
<evidence type="ECO:0000256" key="7">
    <source>
        <dbReference type="ARBA" id="ARBA00022741"/>
    </source>
</evidence>
<name>A0A4Q9FWI6_9RHOB</name>
<dbReference type="Proteomes" id="UP000293520">
    <property type="component" value="Unassembled WGS sequence"/>
</dbReference>
<proteinExistence type="inferred from homology"/>
<evidence type="ECO:0000256" key="9">
    <source>
        <dbReference type="ARBA" id="ARBA00023027"/>
    </source>
</evidence>
<gene>
    <name evidence="11" type="primary">nadD</name>
    <name evidence="13" type="ORF">EYE42_14220</name>
</gene>
<dbReference type="GO" id="GO:0004515">
    <property type="term" value="F:nicotinate-nucleotide adenylyltransferase activity"/>
    <property type="evidence" value="ECO:0007669"/>
    <property type="project" value="UniProtKB-UniRule"/>
</dbReference>
<organism evidence="13 14">
    <name type="scientific">Paracoccus subflavus</name>
    <dbReference type="NCBI Taxonomy" id="2528244"/>
    <lineage>
        <taxon>Bacteria</taxon>
        <taxon>Pseudomonadati</taxon>
        <taxon>Pseudomonadota</taxon>
        <taxon>Alphaproteobacteria</taxon>
        <taxon>Rhodobacterales</taxon>
        <taxon>Paracoccaceae</taxon>
        <taxon>Paracoccus</taxon>
    </lineage>
</organism>